<name>A0A9P7UPH1_9AGAR</name>
<dbReference type="KEGG" id="more:E1B28_010981"/>
<evidence type="ECO:0000313" key="3">
    <source>
        <dbReference type="Proteomes" id="UP001049176"/>
    </source>
</evidence>
<proteinExistence type="predicted"/>
<feature type="region of interest" description="Disordered" evidence="1">
    <location>
        <begin position="46"/>
        <end position="130"/>
    </location>
</feature>
<feature type="compositionally biased region" description="Acidic residues" evidence="1">
    <location>
        <begin position="80"/>
        <end position="94"/>
    </location>
</feature>
<keyword evidence="3" id="KW-1185">Reference proteome</keyword>
<reference evidence="2" key="1">
    <citation type="journal article" date="2021" name="Genome Biol. Evol.">
        <title>The assembled and annotated genome of the fairy-ring fungus Marasmius oreades.</title>
        <authorList>
            <person name="Hiltunen M."/>
            <person name="Ament-Velasquez S.L."/>
            <person name="Johannesson H."/>
        </authorList>
    </citation>
    <scope>NUCLEOTIDE SEQUENCE</scope>
    <source>
        <strain evidence="2">03SP1</strain>
    </source>
</reference>
<organism evidence="2 3">
    <name type="scientific">Marasmius oreades</name>
    <name type="common">fairy-ring Marasmius</name>
    <dbReference type="NCBI Taxonomy" id="181124"/>
    <lineage>
        <taxon>Eukaryota</taxon>
        <taxon>Fungi</taxon>
        <taxon>Dikarya</taxon>
        <taxon>Basidiomycota</taxon>
        <taxon>Agaricomycotina</taxon>
        <taxon>Agaricomycetes</taxon>
        <taxon>Agaricomycetidae</taxon>
        <taxon>Agaricales</taxon>
        <taxon>Marasmiineae</taxon>
        <taxon>Marasmiaceae</taxon>
        <taxon>Marasmius</taxon>
    </lineage>
</organism>
<dbReference type="Proteomes" id="UP001049176">
    <property type="component" value="Chromosome 7"/>
</dbReference>
<feature type="compositionally biased region" description="Polar residues" evidence="1">
    <location>
        <begin position="1"/>
        <end position="16"/>
    </location>
</feature>
<dbReference type="AlphaFoldDB" id="A0A9P7UPH1"/>
<feature type="region of interest" description="Disordered" evidence="1">
    <location>
        <begin position="1"/>
        <end position="26"/>
    </location>
</feature>
<evidence type="ECO:0000256" key="1">
    <source>
        <dbReference type="SAM" id="MobiDB-lite"/>
    </source>
</evidence>
<feature type="region of interest" description="Disordered" evidence="1">
    <location>
        <begin position="171"/>
        <end position="190"/>
    </location>
</feature>
<protein>
    <submittedName>
        <fullName evidence="2">Uncharacterized protein</fullName>
    </submittedName>
</protein>
<dbReference type="GeneID" id="66080056"/>
<comment type="caution">
    <text evidence="2">The sequence shown here is derived from an EMBL/GenBank/DDBJ whole genome shotgun (WGS) entry which is preliminary data.</text>
</comment>
<dbReference type="EMBL" id="CM032187">
    <property type="protein sequence ID" value="KAG7089283.1"/>
    <property type="molecule type" value="Genomic_DNA"/>
</dbReference>
<feature type="compositionally biased region" description="Acidic residues" evidence="1">
    <location>
        <begin position="54"/>
        <end position="63"/>
    </location>
</feature>
<dbReference type="RefSeq" id="XP_043005753.1">
    <property type="nucleotide sequence ID" value="XM_043155969.1"/>
</dbReference>
<accession>A0A9P7UPH1</accession>
<evidence type="ECO:0000313" key="2">
    <source>
        <dbReference type="EMBL" id="KAG7089283.1"/>
    </source>
</evidence>
<sequence>MSRRSTTTATTPNQVERSAGSHFKEQDDIDCIQEILSKFYLQGASESSDSLVASEDDECLEASDNERGSSHSHCGKGELEAGELYDLYGDDEEDARSSSQESEEYDDYPPEISPTRELQGSLPPKLPTKGQEWLHYDGRLNYSCDATFSKPKPSKDIDVNITVAIETPLSDYTGRSGSGEIGCGVDDMRD</sequence>
<feature type="compositionally biased region" description="Basic and acidic residues" evidence="1">
    <location>
        <begin position="64"/>
        <end position="79"/>
    </location>
</feature>
<gene>
    <name evidence="2" type="ORF">E1B28_010981</name>
</gene>